<organism evidence="2 3">
    <name type="scientific">Ficus carica</name>
    <name type="common">Common fig</name>
    <dbReference type="NCBI Taxonomy" id="3494"/>
    <lineage>
        <taxon>Eukaryota</taxon>
        <taxon>Viridiplantae</taxon>
        <taxon>Streptophyta</taxon>
        <taxon>Embryophyta</taxon>
        <taxon>Tracheophyta</taxon>
        <taxon>Spermatophyta</taxon>
        <taxon>Magnoliopsida</taxon>
        <taxon>eudicotyledons</taxon>
        <taxon>Gunneridae</taxon>
        <taxon>Pentapetalae</taxon>
        <taxon>rosids</taxon>
        <taxon>fabids</taxon>
        <taxon>Rosales</taxon>
        <taxon>Moraceae</taxon>
        <taxon>Ficeae</taxon>
        <taxon>Ficus</taxon>
    </lineage>
</organism>
<feature type="compositionally biased region" description="Basic and acidic residues" evidence="1">
    <location>
        <begin position="65"/>
        <end position="82"/>
    </location>
</feature>
<keyword evidence="3" id="KW-1185">Reference proteome</keyword>
<feature type="compositionally biased region" description="Polar residues" evidence="1">
    <location>
        <begin position="84"/>
        <end position="93"/>
    </location>
</feature>
<dbReference type="Proteomes" id="UP001187192">
    <property type="component" value="Unassembled WGS sequence"/>
</dbReference>
<dbReference type="SUPFAM" id="SSF56219">
    <property type="entry name" value="DNase I-like"/>
    <property type="match status" value="1"/>
</dbReference>
<proteinExistence type="predicted"/>
<dbReference type="AlphaFoldDB" id="A0AA87ZKC4"/>
<dbReference type="EMBL" id="BTGU01000004">
    <property type="protein sequence ID" value="GMN33675.1"/>
    <property type="molecule type" value="Genomic_DNA"/>
</dbReference>
<reference evidence="2" key="1">
    <citation type="submission" date="2023-07" db="EMBL/GenBank/DDBJ databases">
        <title>draft genome sequence of fig (Ficus carica).</title>
        <authorList>
            <person name="Takahashi T."/>
            <person name="Nishimura K."/>
        </authorList>
    </citation>
    <scope>NUCLEOTIDE SEQUENCE</scope>
</reference>
<dbReference type="InterPro" id="IPR036691">
    <property type="entry name" value="Endo/exonu/phosph_ase_sf"/>
</dbReference>
<gene>
    <name evidence="2" type="ORF">TIFTF001_004278</name>
</gene>
<name>A0AA87ZKC4_FICCA</name>
<protein>
    <submittedName>
        <fullName evidence="2">Uncharacterized protein</fullName>
    </submittedName>
</protein>
<accession>A0AA87ZKC4</accession>
<comment type="caution">
    <text evidence="2">The sequence shown here is derived from an EMBL/GenBank/DDBJ whole genome shotgun (WGS) entry which is preliminary data.</text>
</comment>
<feature type="region of interest" description="Disordered" evidence="1">
    <location>
        <begin position="56"/>
        <end position="94"/>
    </location>
</feature>
<evidence type="ECO:0000256" key="1">
    <source>
        <dbReference type="SAM" id="MobiDB-lite"/>
    </source>
</evidence>
<dbReference type="PANTHER" id="PTHR33710">
    <property type="entry name" value="BNAC02G09200D PROTEIN"/>
    <property type="match status" value="1"/>
</dbReference>
<evidence type="ECO:0000313" key="2">
    <source>
        <dbReference type="EMBL" id="GMN33675.1"/>
    </source>
</evidence>
<sequence>MENRKLPLQVQLFQGPIGISLSFSAGPDVTTTVSHGKKQSLKKMARMVACSKGASKNLEDPEAPLLERKFQEGPKTGDEDGRSPFSNISNFSGSAEVAESATSARRHEYIMLEHSGFGERESAVSLLKDRLGFNGGVYVDSVGKSGGLALLWRKGWVVDLKSFSPAHIDSFVTIDDGKMWRFTGFYGHPQKAQRGSDRVHSSMSHFRETVEDCDLQDLGFRGAALTWKNGQDVPNNIQERLDRVLVNEVGRILYAFGCDYQRDFFRSDHRALHVVLDEGVDNMKDYHGDKQFRFEPLWRSKEEYKYVVLGMWFREALGGDGAVLMRTLDRCAQALKRWETLDRCAQALKR</sequence>
<evidence type="ECO:0000313" key="3">
    <source>
        <dbReference type="Proteomes" id="UP001187192"/>
    </source>
</evidence>
<dbReference type="PANTHER" id="PTHR33710:SF71">
    <property type="entry name" value="ENDONUCLEASE_EXONUCLEASE_PHOSPHATASE DOMAIN-CONTAINING PROTEIN"/>
    <property type="match status" value="1"/>
</dbReference>